<evidence type="ECO:0000313" key="6">
    <source>
        <dbReference type="EMBL" id="MDQ0162100.1"/>
    </source>
</evidence>
<reference evidence="6 7" key="1">
    <citation type="submission" date="2023-07" db="EMBL/GenBank/DDBJ databases">
        <title>Genomic Encyclopedia of Type Strains, Phase IV (KMG-IV): sequencing the most valuable type-strain genomes for metagenomic binning, comparative biology and taxonomic classification.</title>
        <authorList>
            <person name="Goeker M."/>
        </authorList>
    </citation>
    <scope>NUCLEOTIDE SEQUENCE [LARGE SCALE GENOMIC DNA]</scope>
    <source>
        <strain evidence="6 7">DSM 19092</strain>
    </source>
</reference>
<dbReference type="PROSITE" id="PS00061">
    <property type="entry name" value="ADH_SHORT"/>
    <property type="match status" value="1"/>
</dbReference>
<dbReference type="PANTHER" id="PTHR44085">
    <property type="entry name" value="SEPIAPTERIN REDUCTASE"/>
    <property type="match status" value="1"/>
</dbReference>
<keyword evidence="3" id="KW-0963">Cytoplasm</keyword>
<sequence>MNYYIITGASKGLGEAIVQSLFHEENAIIAISRTVNEKLLKEAHDNRVPLLFETEDLSVVEHLIPLMERVFQHIRLKDAQSITFIQNAGVIEPIKPVGKMDHTELVRSVNVNLLAPMILANQFVERTRSFAGKKVIVHVTSGAANRTVHGWSSYSSTKAGLERFTKTLAFEQKNESFPVQAIAFSPGIMDTDMQQTIRTSQVEDFNEVKTFQNYYEKGMLRSPQLVASKLLTLLQGNVESGKVYDIKSLLN</sequence>
<dbReference type="Proteomes" id="UP001225646">
    <property type="component" value="Unassembled WGS sequence"/>
</dbReference>
<dbReference type="NCBIfam" id="NF005381">
    <property type="entry name" value="PRK06924.1"/>
    <property type="match status" value="1"/>
</dbReference>
<comment type="similarity">
    <text evidence="2">Belongs to the short-chain dehydrogenases/reductases (SDR) family.</text>
</comment>
<dbReference type="InterPro" id="IPR036291">
    <property type="entry name" value="NAD(P)-bd_dom_sf"/>
</dbReference>
<dbReference type="InterPro" id="IPR002347">
    <property type="entry name" value="SDR_fam"/>
</dbReference>
<dbReference type="InterPro" id="IPR051721">
    <property type="entry name" value="Biopterin_syn/organic_redct"/>
</dbReference>
<dbReference type="RefSeq" id="WP_419151630.1">
    <property type="nucleotide sequence ID" value="NZ_JAUSTR010000002.1"/>
</dbReference>
<evidence type="ECO:0000256" key="4">
    <source>
        <dbReference type="ARBA" id="ARBA00022857"/>
    </source>
</evidence>
<comment type="caution">
    <text evidence="6">The sequence shown here is derived from an EMBL/GenBank/DDBJ whole genome shotgun (WGS) entry which is preliminary data.</text>
</comment>
<dbReference type="EMBL" id="JAUSTR010000002">
    <property type="protein sequence ID" value="MDQ0162100.1"/>
    <property type="molecule type" value="Genomic_DNA"/>
</dbReference>
<accession>A0ABT9VM95</accession>
<evidence type="ECO:0000313" key="7">
    <source>
        <dbReference type="Proteomes" id="UP001225646"/>
    </source>
</evidence>
<dbReference type="PANTHER" id="PTHR44085:SF2">
    <property type="entry name" value="SEPIAPTERIN REDUCTASE"/>
    <property type="match status" value="1"/>
</dbReference>
<dbReference type="GO" id="GO:0016491">
    <property type="term" value="F:oxidoreductase activity"/>
    <property type="evidence" value="ECO:0007669"/>
    <property type="project" value="UniProtKB-KW"/>
</dbReference>
<dbReference type="Gene3D" id="3.40.50.720">
    <property type="entry name" value="NAD(P)-binding Rossmann-like Domain"/>
    <property type="match status" value="1"/>
</dbReference>
<dbReference type="PRINTS" id="PR00081">
    <property type="entry name" value="GDHRDH"/>
</dbReference>
<evidence type="ECO:0000256" key="1">
    <source>
        <dbReference type="ARBA" id="ARBA00004496"/>
    </source>
</evidence>
<dbReference type="SUPFAM" id="SSF51735">
    <property type="entry name" value="NAD(P)-binding Rossmann-fold domains"/>
    <property type="match status" value="1"/>
</dbReference>
<keyword evidence="7" id="KW-1185">Reference proteome</keyword>
<keyword evidence="5 6" id="KW-0560">Oxidoreductase</keyword>
<comment type="subcellular location">
    <subcellularLocation>
        <location evidence="1">Cytoplasm</location>
    </subcellularLocation>
</comment>
<evidence type="ECO:0000256" key="3">
    <source>
        <dbReference type="ARBA" id="ARBA00022490"/>
    </source>
</evidence>
<proteinExistence type="inferred from homology"/>
<dbReference type="InterPro" id="IPR020904">
    <property type="entry name" value="Sc_DH/Rdtase_CS"/>
</dbReference>
<protein>
    <submittedName>
        <fullName evidence="6">Benzil reductase ((S)-benzoin forming)</fullName>
        <ecNumber evidence="6">1.1.1.320</ecNumber>
    </submittedName>
</protein>
<keyword evidence="4" id="KW-0521">NADP</keyword>
<evidence type="ECO:0000256" key="2">
    <source>
        <dbReference type="ARBA" id="ARBA00006484"/>
    </source>
</evidence>
<dbReference type="Pfam" id="PF00106">
    <property type="entry name" value="adh_short"/>
    <property type="match status" value="1"/>
</dbReference>
<gene>
    <name evidence="6" type="ORF">J2S06_001174</name>
</gene>
<evidence type="ECO:0000256" key="5">
    <source>
        <dbReference type="ARBA" id="ARBA00023002"/>
    </source>
</evidence>
<name>A0ABT9VM95_9BACI</name>
<dbReference type="EC" id="1.1.1.320" evidence="6"/>
<organism evidence="6 7">
    <name type="scientific">Aeribacillus alveayuensis</name>
    <dbReference type="NCBI Taxonomy" id="279215"/>
    <lineage>
        <taxon>Bacteria</taxon>
        <taxon>Bacillati</taxon>
        <taxon>Bacillota</taxon>
        <taxon>Bacilli</taxon>
        <taxon>Bacillales</taxon>
        <taxon>Bacillaceae</taxon>
        <taxon>Aeribacillus</taxon>
    </lineage>
</organism>